<dbReference type="InterPro" id="IPR036388">
    <property type="entry name" value="WH-like_DNA-bd_sf"/>
</dbReference>
<gene>
    <name evidence="2" type="ORF">RZS28_05240</name>
</gene>
<dbReference type="PANTHER" id="PTHR33169">
    <property type="entry name" value="PADR-FAMILY TRANSCRIPTIONAL REGULATOR"/>
    <property type="match status" value="1"/>
</dbReference>
<dbReference type="Proteomes" id="UP001626536">
    <property type="component" value="Chromosome"/>
</dbReference>
<dbReference type="InterPro" id="IPR005149">
    <property type="entry name" value="Tscrpt_reg_PadR_N"/>
</dbReference>
<dbReference type="RefSeq" id="WP_407341050.1">
    <property type="nucleotide sequence ID" value="NZ_CP136862.1"/>
</dbReference>
<organism evidence="2 3">
    <name type="scientific">Methylocapsa polymorpha</name>
    <dbReference type="NCBI Taxonomy" id="3080828"/>
    <lineage>
        <taxon>Bacteria</taxon>
        <taxon>Pseudomonadati</taxon>
        <taxon>Pseudomonadota</taxon>
        <taxon>Alphaproteobacteria</taxon>
        <taxon>Hyphomicrobiales</taxon>
        <taxon>Beijerinckiaceae</taxon>
        <taxon>Methylocapsa</taxon>
    </lineage>
</organism>
<accession>A0ABZ0HXF0</accession>
<evidence type="ECO:0000313" key="2">
    <source>
        <dbReference type="EMBL" id="WOJ91457.1"/>
    </source>
</evidence>
<dbReference type="Pfam" id="PF03551">
    <property type="entry name" value="PadR"/>
    <property type="match status" value="1"/>
</dbReference>
<dbReference type="InterPro" id="IPR052509">
    <property type="entry name" value="Metal_resp_DNA-bind_regulator"/>
</dbReference>
<dbReference type="Gene3D" id="1.10.10.10">
    <property type="entry name" value="Winged helix-like DNA-binding domain superfamily/Winged helix DNA-binding domain"/>
    <property type="match status" value="1"/>
</dbReference>
<keyword evidence="3" id="KW-1185">Reference proteome</keyword>
<dbReference type="InterPro" id="IPR036390">
    <property type="entry name" value="WH_DNA-bd_sf"/>
</dbReference>
<reference evidence="2 3" key="1">
    <citation type="submission" date="2023-10" db="EMBL/GenBank/DDBJ databases">
        <title>Novel methanotroph of the genus Methylocapsa from a subarctic wetland.</title>
        <authorList>
            <person name="Belova S.E."/>
            <person name="Oshkin I.Y."/>
            <person name="Miroshnikov K."/>
            <person name="Dedysh S.N."/>
        </authorList>
    </citation>
    <scope>NUCLEOTIDE SEQUENCE [LARGE SCALE GENOMIC DNA]</scope>
    <source>
        <strain evidence="2 3">RX1</strain>
    </source>
</reference>
<dbReference type="PANTHER" id="PTHR33169:SF14">
    <property type="entry name" value="TRANSCRIPTIONAL REGULATOR RV3488"/>
    <property type="match status" value="1"/>
</dbReference>
<dbReference type="SUPFAM" id="SSF46785">
    <property type="entry name" value="Winged helix' DNA-binding domain"/>
    <property type="match status" value="1"/>
</dbReference>
<dbReference type="EMBL" id="CP136862">
    <property type="protein sequence ID" value="WOJ91457.1"/>
    <property type="molecule type" value="Genomic_DNA"/>
</dbReference>
<sequence>MRLHVLHHAVKEPTYGFAMIEELRRHGYELSAGTLYPILHGLERKGLLRSAKERAGGAERRVYRATPAGRKALSAAKAKVRELFGELFEDEGETS</sequence>
<feature type="domain" description="Transcription regulator PadR N-terminal" evidence="1">
    <location>
        <begin position="5"/>
        <end position="74"/>
    </location>
</feature>
<name>A0ABZ0HXF0_9HYPH</name>
<proteinExistence type="predicted"/>
<evidence type="ECO:0000313" key="3">
    <source>
        <dbReference type="Proteomes" id="UP001626536"/>
    </source>
</evidence>
<protein>
    <submittedName>
        <fullName evidence="2">PadR family transcriptional regulator</fullName>
    </submittedName>
</protein>
<evidence type="ECO:0000259" key="1">
    <source>
        <dbReference type="Pfam" id="PF03551"/>
    </source>
</evidence>